<name>A0A2I0WXU1_9ASPA</name>
<dbReference type="EMBL" id="KZ502346">
    <property type="protein sequence ID" value="PKU80475.1"/>
    <property type="molecule type" value="Genomic_DNA"/>
</dbReference>
<dbReference type="InterPro" id="IPR052343">
    <property type="entry name" value="Retrotransposon-Effector_Assoc"/>
</dbReference>
<protein>
    <submittedName>
        <fullName evidence="1">Integrator complex subunit 11</fullName>
    </submittedName>
</protein>
<dbReference type="Proteomes" id="UP000233837">
    <property type="component" value="Unassembled WGS sequence"/>
</dbReference>
<sequence length="184" mass="20564">MDFLYAKHRARKNKNVIKEITTSHSHFSSPPEVASTIIAHFKDIFNAPKPILVDDIFILVGNLVPLNLHSPLLAPVTNEEIKKIVFTGKAASAPGPDGFSFDFYKHSWHFIGLQACNAVKSFFSIGYIPRGAKVTAITKIPKNSHAFDIPDFRLISLCNVFYKIVAKLFANKLKLSLPYIIHDS</sequence>
<dbReference type="STRING" id="906689.A0A2I0WXU1"/>
<dbReference type="PANTHER" id="PTHR46890">
    <property type="entry name" value="NON-LTR RETROLELEMENT REVERSE TRANSCRIPTASE-LIKE PROTEIN-RELATED"/>
    <property type="match status" value="1"/>
</dbReference>
<dbReference type="AlphaFoldDB" id="A0A2I0WXU1"/>
<evidence type="ECO:0000313" key="2">
    <source>
        <dbReference type="Proteomes" id="UP000233837"/>
    </source>
</evidence>
<reference evidence="1 2" key="1">
    <citation type="journal article" date="2016" name="Sci. Rep.">
        <title>The Dendrobium catenatum Lindl. genome sequence provides insights into polysaccharide synthase, floral development and adaptive evolution.</title>
        <authorList>
            <person name="Zhang G.Q."/>
            <person name="Xu Q."/>
            <person name="Bian C."/>
            <person name="Tsai W.C."/>
            <person name="Yeh C.M."/>
            <person name="Liu K.W."/>
            <person name="Yoshida K."/>
            <person name="Zhang L.S."/>
            <person name="Chang S.B."/>
            <person name="Chen F."/>
            <person name="Shi Y."/>
            <person name="Su Y.Y."/>
            <person name="Zhang Y.Q."/>
            <person name="Chen L.J."/>
            <person name="Yin Y."/>
            <person name="Lin M."/>
            <person name="Huang H."/>
            <person name="Deng H."/>
            <person name="Wang Z.W."/>
            <person name="Zhu S.L."/>
            <person name="Zhao X."/>
            <person name="Deng C."/>
            <person name="Niu S.C."/>
            <person name="Huang J."/>
            <person name="Wang M."/>
            <person name="Liu G.H."/>
            <person name="Yang H.J."/>
            <person name="Xiao X.J."/>
            <person name="Hsiao Y.Y."/>
            <person name="Wu W.L."/>
            <person name="Chen Y.Y."/>
            <person name="Mitsuda N."/>
            <person name="Ohme-Takagi M."/>
            <person name="Luo Y.B."/>
            <person name="Van de Peer Y."/>
            <person name="Liu Z.J."/>
        </authorList>
    </citation>
    <scope>NUCLEOTIDE SEQUENCE [LARGE SCALE GENOMIC DNA]</scope>
    <source>
        <tissue evidence="1">The whole plant</tissue>
    </source>
</reference>
<evidence type="ECO:0000313" key="1">
    <source>
        <dbReference type="EMBL" id="PKU80475.1"/>
    </source>
</evidence>
<organism evidence="1 2">
    <name type="scientific">Dendrobium catenatum</name>
    <dbReference type="NCBI Taxonomy" id="906689"/>
    <lineage>
        <taxon>Eukaryota</taxon>
        <taxon>Viridiplantae</taxon>
        <taxon>Streptophyta</taxon>
        <taxon>Embryophyta</taxon>
        <taxon>Tracheophyta</taxon>
        <taxon>Spermatophyta</taxon>
        <taxon>Magnoliopsida</taxon>
        <taxon>Liliopsida</taxon>
        <taxon>Asparagales</taxon>
        <taxon>Orchidaceae</taxon>
        <taxon>Epidendroideae</taxon>
        <taxon>Malaxideae</taxon>
        <taxon>Dendrobiinae</taxon>
        <taxon>Dendrobium</taxon>
    </lineage>
</organism>
<accession>A0A2I0WXU1</accession>
<proteinExistence type="predicted"/>
<reference evidence="1 2" key="2">
    <citation type="journal article" date="2017" name="Nature">
        <title>The Apostasia genome and the evolution of orchids.</title>
        <authorList>
            <person name="Zhang G.Q."/>
            <person name="Liu K.W."/>
            <person name="Li Z."/>
            <person name="Lohaus R."/>
            <person name="Hsiao Y.Y."/>
            <person name="Niu S.C."/>
            <person name="Wang J.Y."/>
            <person name="Lin Y.C."/>
            <person name="Xu Q."/>
            <person name="Chen L.J."/>
            <person name="Yoshida K."/>
            <person name="Fujiwara S."/>
            <person name="Wang Z.W."/>
            <person name="Zhang Y.Q."/>
            <person name="Mitsuda N."/>
            <person name="Wang M."/>
            <person name="Liu G.H."/>
            <person name="Pecoraro L."/>
            <person name="Huang H.X."/>
            <person name="Xiao X.J."/>
            <person name="Lin M."/>
            <person name="Wu X.Y."/>
            <person name="Wu W.L."/>
            <person name="Chen Y.Y."/>
            <person name="Chang S.B."/>
            <person name="Sakamoto S."/>
            <person name="Ohme-Takagi M."/>
            <person name="Yagi M."/>
            <person name="Zeng S.J."/>
            <person name="Shen C.Y."/>
            <person name="Yeh C.M."/>
            <person name="Luo Y.B."/>
            <person name="Tsai W.C."/>
            <person name="Van de Peer Y."/>
            <person name="Liu Z.J."/>
        </authorList>
    </citation>
    <scope>NUCLEOTIDE SEQUENCE [LARGE SCALE GENOMIC DNA]</scope>
    <source>
        <tissue evidence="1">The whole plant</tissue>
    </source>
</reference>
<dbReference type="PANTHER" id="PTHR46890:SF48">
    <property type="entry name" value="RNA-DIRECTED DNA POLYMERASE"/>
    <property type="match status" value="1"/>
</dbReference>
<keyword evidence="2" id="KW-1185">Reference proteome</keyword>
<gene>
    <name evidence="1" type="ORF">MA16_Dca018102</name>
</gene>